<dbReference type="NCBIfam" id="TIGR04255">
    <property type="entry name" value="sporadTIGR04255"/>
    <property type="match status" value="1"/>
</dbReference>
<dbReference type="RefSeq" id="WP_273866573.1">
    <property type="nucleotide sequence ID" value="NZ_JAMDHD010000027.1"/>
</dbReference>
<sequence length="260" mass="29300">MSARWKADDLVSTRSENVNRYKRHFLKQAVCELRFPTLMELGEQRPPSSFVKALRKEYPILDMSNEFTVGLGPGNSSSSNIHILRSTKGGWSISLKENSVSIETTAYSGFDNLRERVLQVVEAAEKIIDSDFFTRIGLRYINILKSDDEEITNLVNPCLTCPITSKLFTGISDFGGRMQLVSEDGGCLFQHGIQFNRAKSETPAKPEYLIDIDTYRSEVLLSDTAAAIDIMHRQAFDLFDWSLSDKGRISLSTDIKNQRG</sequence>
<organism evidence="1 2">
    <name type="scientific">Pseudomonas shahriarae</name>
    <dbReference type="NCBI Taxonomy" id="2745512"/>
    <lineage>
        <taxon>Bacteria</taxon>
        <taxon>Pseudomonadati</taxon>
        <taxon>Pseudomonadota</taxon>
        <taxon>Gammaproteobacteria</taxon>
        <taxon>Pseudomonadales</taxon>
        <taxon>Pseudomonadaceae</taxon>
        <taxon>Pseudomonas</taxon>
    </lineage>
</organism>
<dbReference type="Proteomes" id="UP001148189">
    <property type="component" value="Unassembled WGS sequence"/>
</dbReference>
<reference evidence="1" key="1">
    <citation type="submission" date="2022-05" db="EMBL/GenBank/DDBJ databases">
        <title>Novel Pseudomonas spp. Isolated from a Rainbow Trout Aquaculture Facility.</title>
        <authorList>
            <person name="Testerman T."/>
            <person name="Graf J."/>
        </authorList>
    </citation>
    <scope>NUCLEOTIDE SEQUENCE</scope>
    <source>
        <strain evidence="1">ID1050</strain>
    </source>
</reference>
<evidence type="ECO:0000313" key="1">
    <source>
        <dbReference type="EMBL" id="MDD0986581.1"/>
    </source>
</evidence>
<accession>A0ABT5NDF9</accession>
<protein>
    <submittedName>
        <fullName evidence="1">TIGR04255 family protein</fullName>
    </submittedName>
</protein>
<evidence type="ECO:0000313" key="2">
    <source>
        <dbReference type="Proteomes" id="UP001148189"/>
    </source>
</evidence>
<comment type="caution">
    <text evidence="1">The sequence shown here is derived from an EMBL/GenBank/DDBJ whole genome shotgun (WGS) entry which is preliminary data.</text>
</comment>
<proteinExistence type="predicted"/>
<name>A0ABT5NDF9_9PSED</name>
<dbReference type="EMBL" id="JAMDHD010000027">
    <property type="protein sequence ID" value="MDD0986581.1"/>
    <property type="molecule type" value="Genomic_DNA"/>
</dbReference>
<dbReference type="InterPro" id="IPR026349">
    <property type="entry name" value="CHP04255"/>
</dbReference>
<gene>
    <name evidence="1" type="ORF">M5G21_16615</name>
</gene>
<keyword evidence="2" id="KW-1185">Reference proteome</keyword>